<comment type="caution">
    <text evidence="3">The sequence shown here is derived from an EMBL/GenBank/DDBJ whole genome shotgun (WGS) entry which is preliminary data.</text>
</comment>
<dbReference type="Gene3D" id="2.30.110.10">
    <property type="entry name" value="Electron Transport, Fmn-binding Protein, Chain A"/>
    <property type="match status" value="1"/>
</dbReference>
<keyword evidence="4" id="KW-1185">Reference proteome</keyword>
<proteinExistence type="predicted"/>
<dbReference type="AlphaFoldDB" id="A0A919IG48"/>
<evidence type="ECO:0000313" key="4">
    <source>
        <dbReference type="Proteomes" id="UP000619479"/>
    </source>
</evidence>
<protein>
    <submittedName>
        <fullName evidence="3">PPOX class F420-dependent oxidoreductase</fullName>
    </submittedName>
</protein>
<accession>A0A919IG48</accession>
<dbReference type="InterPro" id="IPR019965">
    <property type="entry name" value="PPOX_F420-dep_Rv2061_put"/>
</dbReference>
<dbReference type="Pfam" id="PF01243">
    <property type="entry name" value="PNPOx_N"/>
    <property type="match status" value="1"/>
</dbReference>
<dbReference type="Proteomes" id="UP000619479">
    <property type="component" value="Unassembled WGS sequence"/>
</dbReference>
<keyword evidence="1" id="KW-0560">Oxidoreductase</keyword>
<dbReference type="EMBL" id="BOMH01000022">
    <property type="protein sequence ID" value="GID65214.1"/>
    <property type="molecule type" value="Genomic_DNA"/>
</dbReference>
<dbReference type="InterPro" id="IPR052019">
    <property type="entry name" value="F420H2_bilvrd_red/Heme_oxyg"/>
</dbReference>
<name>A0A919IG48_9ACTN</name>
<reference evidence="3" key="1">
    <citation type="submission" date="2021-01" db="EMBL/GenBank/DDBJ databases">
        <title>Whole genome shotgun sequence of Actinoplanes cyaneus NBRC 14990.</title>
        <authorList>
            <person name="Komaki H."/>
            <person name="Tamura T."/>
        </authorList>
    </citation>
    <scope>NUCLEOTIDE SEQUENCE</scope>
    <source>
        <strain evidence="3">NBRC 14990</strain>
    </source>
</reference>
<dbReference type="SUPFAM" id="SSF50475">
    <property type="entry name" value="FMN-binding split barrel"/>
    <property type="match status" value="1"/>
</dbReference>
<dbReference type="RefSeq" id="WP_203741126.1">
    <property type="nucleotide sequence ID" value="NZ_BAAAUC010000018.1"/>
</dbReference>
<dbReference type="GO" id="GO:0016627">
    <property type="term" value="F:oxidoreductase activity, acting on the CH-CH group of donors"/>
    <property type="evidence" value="ECO:0007669"/>
    <property type="project" value="TreeGrafter"/>
</dbReference>
<evidence type="ECO:0000256" key="1">
    <source>
        <dbReference type="ARBA" id="ARBA00023002"/>
    </source>
</evidence>
<dbReference type="InterPro" id="IPR012349">
    <property type="entry name" value="Split_barrel_FMN-bd"/>
</dbReference>
<evidence type="ECO:0000259" key="2">
    <source>
        <dbReference type="Pfam" id="PF01243"/>
    </source>
</evidence>
<dbReference type="PANTHER" id="PTHR35176">
    <property type="entry name" value="HEME OXYGENASE HI_0854-RELATED"/>
    <property type="match status" value="1"/>
</dbReference>
<dbReference type="PANTHER" id="PTHR35176:SF11">
    <property type="entry name" value="PYRIDOXAMINE 5'-PHOSPHATE OXIDASE FAMILY PROTEIN"/>
    <property type="match status" value="1"/>
</dbReference>
<gene>
    <name evidence="3" type="ORF">Acy02nite_30950</name>
</gene>
<dbReference type="GO" id="GO:0005829">
    <property type="term" value="C:cytosol"/>
    <property type="evidence" value="ECO:0007669"/>
    <property type="project" value="TreeGrafter"/>
</dbReference>
<evidence type="ECO:0000313" key="3">
    <source>
        <dbReference type="EMBL" id="GID65214.1"/>
    </source>
</evidence>
<organism evidence="3 4">
    <name type="scientific">Actinoplanes cyaneus</name>
    <dbReference type="NCBI Taxonomy" id="52696"/>
    <lineage>
        <taxon>Bacteria</taxon>
        <taxon>Bacillati</taxon>
        <taxon>Actinomycetota</taxon>
        <taxon>Actinomycetes</taxon>
        <taxon>Micromonosporales</taxon>
        <taxon>Micromonosporaceae</taxon>
        <taxon>Actinoplanes</taxon>
    </lineage>
</organism>
<dbReference type="InterPro" id="IPR011576">
    <property type="entry name" value="Pyridox_Oxase_N"/>
</dbReference>
<dbReference type="NCBIfam" id="TIGR03666">
    <property type="entry name" value="Rv2061_F420"/>
    <property type="match status" value="1"/>
</dbReference>
<dbReference type="GO" id="GO:0070967">
    <property type="term" value="F:coenzyme F420 binding"/>
    <property type="evidence" value="ECO:0007669"/>
    <property type="project" value="TreeGrafter"/>
</dbReference>
<sequence length="130" mass="13896">MTVPAEIAASKQISLTTFRRNGTPVPTAVWHVAEGDTVTTVSAAGAGKVKRIRNNPQVEITACDLRGKVAPGAQTIRGTAVLLPESETENARRLLERRYVTARIGGFFVRLLHLKRPAGVGIVVTLSSPL</sequence>
<feature type="domain" description="Pyridoxamine 5'-phosphate oxidase N-terminal" evidence="2">
    <location>
        <begin position="6"/>
        <end position="99"/>
    </location>
</feature>